<dbReference type="InterPro" id="IPR047141">
    <property type="entry name" value="Stealth"/>
</dbReference>
<feature type="domain" description="Stealth protein CR2 conserved region 2" evidence="3">
    <location>
        <begin position="681"/>
        <end position="788"/>
    </location>
</feature>
<dbReference type="OrthoDB" id="2126793at2759"/>
<dbReference type="GO" id="GO:0005794">
    <property type="term" value="C:Golgi apparatus"/>
    <property type="evidence" value="ECO:0007669"/>
    <property type="project" value="TreeGrafter"/>
</dbReference>
<feature type="domain" description="Stealth protein CR2 conserved region 2" evidence="3">
    <location>
        <begin position="212"/>
        <end position="315"/>
    </location>
</feature>
<comment type="caution">
    <text evidence="5">The sequence shown here is derived from an EMBL/GenBank/DDBJ whole genome shotgun (WGS) entry which is preliminary data.</text>
</comment>
<comment type="similarity">
    <text evidence="1">Belongs to the stealth family.</text>
</comment>
<evidence type="ECO:0000313" key="5">
    <source>
        <dbReference type="EMBL" id="ORY21234.1"/>
    </source>
</evidence>
<dbReference type="InterPro" id="IPR021520">
    <property type="entry name" value="Stealth_CR2"/>
</dbReference>
<evidence type="ECO:0000313" key="6">
    <source>
        <dbReference type="Proteomes" id="UP000193920"/>
    </source>
</evidence>
<feature type="domain" description="Stealth protein CR1 conserved region 1" evidence="4">
    <location>
        <begin position="181"/>
        <end position="205"/>
    </location>
</feature>
<evidence type="ECO:0008006" key="7">
    <source>
        <dbReference type="Google" id="ProtNLM"/>
    </source>
</evidence>
<protein>
    <recommendedName>
        <fullName evidence="7">Stealth protein CR2 conserved region 2 domain-containing protein</fullName>
    </recommendedName>
</protein>
<evidence type="ECO:0000256" key="2">
    <source>
        <dbReference type="ARBA" id="ARBA00022679"/>
    </source>
</evidence>
<evidence type="ECO:0000259" key="4">
    <source>
        <dbReference type="Pfam" id="PF17101"/>
    </source>
</evidence>
<dbReference type="Pfam" id="PF17101">
    <property type="entry name" value="Stealth_CR1"/>
    <property type="match status" value="1"/>
</dbReference>
<dbReference type="GO" id="GO:0016772">
    <property type="term" value="F:transferase activity, transferring phosphorus-containing groups"/>
    <property type="evidence" value="ECO:0007669"/>
    <property type="project" value="InterPro"/>
</dbReference>
<sequence length="1014" mass="120999">MISKILNQYKIQSISIKLVIISYILWLNIRSIQGLVLTETSVNSNILINQGYNYNKKINDNPDNDNRIEFRNFNIDNHIYKKNFNNNKNGINKPNNENEKFVNKNLHSDDSLKKKYINQSKDDHNWNKKKVNIFDTNFKDSILNNSSIFTNKNLTVNNHFENLLRYNGSDIEPEWEWVKNISIVYTWVDGSDINFQNLKAKYNGGVYNVSSRDRSADELKYSIRSVEKYMPWHQGMIYIVTCHQIPEWLNLHNPRIKVIDHEIILPKGVYPTFNSNTIELFLDRIPGITEKFIYLNDDYLLNHYIHPSFLFSKDENFSPIIYKNNNTLNVSQNSILNFISKGKKMFLTNCYFTDQLIKKYFDKEFKYFYIHHSIYVLYRDLFEPFRLLFKKELQSNLSDRFRNHYSIQTLYLYYAYVEYATSNEKFPLQMGGEGIDRKYEGTIELPANRTIQYYSIRVIQGAITNKYIKFGKIKNDSKANKKYFERIKSHPEILVYNFNDEYSSCQALYEFTEFLLTQHPEPSSFEKSNYISLENKLYSKLAAINNISSDISSSKKSIYNKSKIKIFNDVLQTYKMKDLIPNYIQIKSELSGPMKKVSEKEVEEIHLLQNYHGENLTSEWQWAKSVSIVYLLENTLNFPKNSKPSNDFLLLNKLQNYLNKDYIKESNKNSFTNFTEMKKSRLREIEELRYSLRSIDLYLPWFEGDIYIIGDGEQHEILPWLNLQNKKVHWIHPYDLLPETVSRTLNQNIIETFLDKIPQLSERFIYLRSNHFFINPIHPRFFFDQQFYPKYNFEGPLDNEEKIEMKSNSKYSSFFYTYDIILEYFGRLGYRKYRILKNAPCPLYRDLFEPARQLYQEYIDDTINHMKKEKEKRQEFLSLYMVTSYNIYGTEHLFYPNYVIGYPKIKNSSLPILNPKRTISIYGYDITTPKVSEKTMTVDVILTNDFITNNKLIKKLIQLKKLFFSIKDTKDLNDYQTDNLLHNLYNKQSIYKIYNIEKFLLKINNLSIIELLNN</sequence>
<accession>A0A1Y2AFL4</accession>
<dbReference type="STRING" id="1754190.A0A1Y2AFL4"/>
<keyword evidence="2" id="KW-0808">Transferase</keyword>
<keyword evidence="6" id="KW-1185">Reference proteome</keyword>
<name>A0A1Y2AFL4_9FUNG</name>
<dbReference type="PANTHER" id="PTHR24045">
    <property type="match status" value="1"/>
</dbReference>
<dbReference type="EMBL" id="MCOG01000270">
    <property type="protein sequence ID" value="ORY21234.1"/>
    <property type="molecule type" value="Genomic_DNA"/>
</dbReference>
<dbReference type="PANTHER" id="PTHR24045:SF0">
    <property type="entry name" value="N-ACETYLGLUCOSAMINE-1-PHOSPHOTRANSFERASE SUBUNITS ALPHA_BETA"/>
    <property type="match status" value="1"/>
</dbReference>
<dbReference type="InterPro" id="IPR031358">
    <property type="entry name" value="Stealth_CR1"/>
</dbReference>
<dbReference type="Pfam" id="PF11380">
    <property type="entry name" value="Stealth_CR2"/>
    <property type="match status" value="2"/>
</dbReference>
<reference evidence="5 6" key="1">
    <citation type="submission" date="2016-08" db="EMBL/GenBank/DDBJ databases">
        <title>A Parts List for Fungal Cellulosomes Revealed by Comparative Genomics.</title>
        <authorList>
            <consortium name="DOE Joint Genome Institute"/>
            <person name="Haitjema C.H."/>
            <person name="Gilmore S.P."/>
            <person name="Henske J.K."/>
            <person name="Solomon K.V."/>
            <person name="De Groot R."/>
            <person name="Kuo A."/>
            <person name="Mondo S.J."/>
            <person name="Salamov A.A."/>
            <person name="Labutti K."/>
            <person name="Zhao Z."/>
            <person name="Chiniquy J."/>
            <person name="Barry K."/>
            <person name="Brewer H.M."/>
            <person name="Purvine S.O."/>
            <person name="Wright A.T."/>
            <person name="Boxma B."/>
            <person name="Van Alen T."/>
            <person name="Hackstein J.H."/>
            <person name="Baker S.E."/>
            <person name="Grigoriev I.V."/>
            <person name="O'Malley M.A."/>
        </authorList>
    </citation>
    <scope>NUCLEOTIDE SEQUENCE [LARGE SCALE GENOMIC DNA]</scope>
    <source>
        <strain evidence="5 6">G1</strain>
    </source>
</reference>
<dbReference type="AlphaFoldDB" id="A0A1Y2AFL4"/>
<evidence type="ECO:0000256" key="1">
    <source>
        <dbReference type="ARBA" id="ARBA00007583"/>
    </source>
</evidence>
<evidence type="ECO:0000259" key="3">
    <source>
        <dbReference type="Pfam" id="PF11380"/>
    </source>
</evidence>
<proteinExistence type="inferred from homology"/>
<dbReference type="Proteomes" id="UP000193920">
    <property type="component" value="Unassembled WGS sequence"/>
</dbReference>
<organism evidence="5 6">
    <name type="scientific">Neocallimastix californiae</name>
    <dbReference type="NCBI Taxonomy" id="1754190"/>
    <lineage>
        <taxon>Eukaryota</taxon>
        <taxon>Fungi</taxon>
        <taxon>Fungi incertae sedis</taxon>
        <taxon>Chytridiomycota</taxon>
        <taxon>Chytridiomycota incertae sedis</taxon>
        <taxon>Neocallimastigomycetes</taxon>
        <taxon>Neocallimastigales</taxon>
        <taxon>Neocallimastigaceae</taxon>
        <taxon>Neocallimastix</taxon>
    </lineage>
</organism>
<gene>
    <name evidence="5" type="ORF">LY90DRAFT_516222</name>
</gene>